<feature type="domain" description="PAC" evidence="13">
    <location>
        <begin position="277"/>
        <end position="331"/>
    </location>
</feature>
<dbReference type="SMART" id="SM00091">
    <property type="entry name" value="PAS"/>
    <property type="match status" value="1"/>
</dbReference>
<dbReference type="Gene3D" id="3.30.565.10">
    <property type="entry name" value="Histidine kinase-like ATPase, C-terminal domain"/>
    <property type="match status" value="1"/>
</dbReference>
<feature type="transmembrane region" description="Helical" evidence="10">
    <location>
        <begin position="12"/>
        <end position="33"/>
    </location>
</feature>
<dbReference type="Pfam" id="PF00512">
    <property type="entry name" value="HisKA"/>
    <property type="match status" value="1"/>
</dbReference>
<feature type="domain" description="PAS" evidence="12">
    <location>
        <begin position="207"/>
        <end position="257"/>
    </location>
</feature>
<proteinExistence type="predicted"/>
<keyword evidence="10" id="KW-0812">Transmembrane</keyword>
<evidence type="ECO:0000256" key="8">
    <source>
        <dbReference type="ARBA" id="ARBA00023012"/>
    </source>
</evidence>
<feature type="transmembrane region" description="Helical" evidence="10">
    <location>
        <begin position="45"/>
        <end position="65"/>
    </location>
</feature>
<feature type="transmembrane region" description="Helical" evidence="10">
    <location>
        <begin position="107"/>
        <end position="124"/>
    </location>
</feature>
<comment type="catalytic activity">
    <reaction evidence="1">
        <text>ATP + protein L-histidine = ADP + protein N-phospho-L-histidine.</text>
        <dbReference type="EC" id="2.7.13.3"/>
    </reaction>
</comment>
<keyword evidence="15" id="KW-1185">Reference proteome</keyword>
<evidence type="ECO:0000259" key="11">
    <source>
        <dbReference type="PROSITE" id="PS50109"/>
    </source>
</evidence>
<keyword evidence="4 14" id="KW-0808">Transferase</keyword>
<dbReference type="InterPro" id="IPR003594">
    <property type="entry name" value="HATPase_dom"/>
</dbReference>
<dbReference type="InterPro" id="IPR005467">
    <property type="entry name" value="His_kinase_dom"/>
</dbReference>
<feature type="transmembrane region" description="Helical" evidence="10">
    <location>
        <begin position="158"/>
        <end position="176"/>
    </location>
</feature>
<evidence type="ECO:0000259" key="13">
    <source>
        <dbReference type="PROSITE" id="PS50113"/>
    </source>
</evidence>
<comment type="caution">
    <text evidence="14">The sequence shown here is derived from an EMBL/GenBank/DDBJ whole genome shotgun (WGS) entry which is preliminary data.</text>
</comment>
<keyword evidence="9" id="KW-0175">Coiled coil</keyword>
<dbReference type="PRINTS" id="PR00344">
    <property type="entry name" value="BCTRLSENSOR"/>
</dbReference>
<keyword evidence="5" id="KW-0547">Nucleotide-binding</keyword>
<keyword evidence="10" id="KW-0472">Membrane</keyword>
<dbReference type="EC" id="2.7.13.3" evidence="2"/>
<dbReference type="OrthoDB" id="9784397at2"/>
<feature type="transmembrane region" description="Helical" evidence="10">
    <location>
        <begin position="129"/>
        <end position="146"/>
    </location>
</feature>
<dbReference type="EMBL" id="QFFZ01000004">
    <property type="protein sequence ID" value="TEB12921.1"/>
    <property type="molecule type" value="Genomic_DNA"/>
</dbReference>
<dbReference type="Proteomes" id="UP000297597">
    <property type="component" value="Unassembled WGS sequence"/>
</dbReference>
<keyword evidence="8" id="KW-0902">Two-component regulatory system</keyword>
<dbReference type="SUPFAM" id="SSF55874">
    <property type="entry name" value="ATPase domain of HSP90 chaperone/DNA topoisomerase II/histidine kinase"/>
    <property type="match status" value="1"/>
</dbReference>
<evidence type="ECO:0000256" key="6">
    <source>
        <dbReference type="ARBA" id="ARBA00022777"/>
    </source>
</evidence>
<keyword evidence="6 14" id="KW-0418">Kinase</keyword>
<sequence>MNYNISRKTELYEYVTTTHILCIIVAVCALILSNKVIPYRNYYPLINFRFFALVCLLGFVAVLLYNSKKILLSKNPASFTLLDLVYIMISFLMVIATVYIIGDKVPYIYAVLILPIIITASSIGKTASLLAATVSTVFLVVYNIISGRSFSIAGALESNLILIMIMYVVGWFIGGLRDIEAQHRKQLETNFKKLKEEIRRREQAEEQLRKLSSALEQSPSIAVITDTGGNIEYVNRKFTVVTGYLPGEVIGKNMFEEQYGQFPEKYKEIVDTVNSGKEWREELLNKKKNGEYYWEQVSISPFRNMDGEITNFIKMAEDITQRKSTDMEMARLDQLNLVGEMAAGIGHEIRNPMTTIKGFLQLLRERDKYVQEREYFDLMISELNRANSIITEYLSLAKNKAVELKEQNLNAIINNLFPLITADALITDKNAGKELGEIPDLFLDEKEMRQMILNLVRNGLEAMPPGGNLVVKTFTDGDEVIMAVQDQGKGINPEVLEKIGTPFFTTKDDGTGLGLAVCYSIAARHKARIEIETGPQGTTFFIRFNRTVSN</sequence>
<keyword evidence="7" id="KW-0067">ATP-binding</keyword>
<dbReference type="AlphaFoldDB" id="A0A4Y7RVI5"/>
<dbReference type="Pfam" id="PF13426">
    <property type="entry name" value="PAS_9"/>
    <property type="match status" value="1"/>
</dbReference>
<dbReference type="InterPro" id="IPR036890">
    <property type="entry name" value="HATPase_C_sf"/>
</dbReference>
<dbReference type="PROSITE" id="PS50109">
    <property type="entry name" value="HIS_KIN"/>
    <property type="match status" value="1"/>
</dbReference>
<keyword evidence="10" id="KW-1133">Transmembrane helix</keyword>
<dbReference type="InterPro" id="IPR001610">
    <property type="entry name" value="PAC"/>
</dbReference>
<dbReference type="Pfam" id="PF02518">
    <property type="entry name" value="HATPase_c"/>
    <property type="match status" value="1"/>
</dbReference>
<dbReference type="InterPro" id="IPR000014">
    <property type="entry name" value="PAS"/>
</dbReference>
<dbReference type="InterPro" id="IPR003661">
    <property type="entry name" value="HisK_dim/P_dom"/>
</dbReference>
<dbReference type="PROSITE" id="PS50112">
    <property type="entry name" value="PAS"/>
    <property type="match status" value="1"/>
</dbReference>
<evidence type="ECO:0000256" key="1">
    <source>
        <dbReference type="ARBA" id="ARBA00000085"/>
    </source>
</evidence>
<dbReference type="SMART" id="SM00388">
    <property type="entry name" value="HisKA"/>
    <property type="match status" value="1"/>
</dbReference>
<dbReference type="InterPro" id="IPR036097">
    <property type="entry name" value="HisK_dim/P_sf"/>
</dbReference>
<evidence type="ECO:0000313" key="15">
    <source>
        <dbReference type="Proteomes" id="UP000297597"/>
    </source>
</evidence>
<protein>
    <recommendedName>
        <fullName evidence="2">histidine kinase</fullName>
        <ecNumber evidence="2">2.7.13.3</ecNumber>
    </recommendedName>
</protein>
<feature type="transmembrane region" description="Helical" evidence="10">
    <location>
        <begin position="77"/>
        <end position="101"/>
    </location>
</feature>
<dbReference type="GO" id="GO:0000155">
    <property type="term" value="F:phosphorelay sensor kinase activity"/>
    <property type="evidence" value="ECO:0007669"/>
    <property type="project" value="InterPro"/>
</dbReference>
<dbReference type="Gene3D" id="3.30.450.20">
    <property type="entry name" value="PAS domain"/>
    <property type="match status" value="1"/>
</dbReference>
<dbReference type="SUPFAM" id="SSF55785">
    <property type="entry name" value="PYP-like sensor domain (PAS domain)"/>
    <property type="match status" value="1"/>
</dbReference>
<accession>A0A4Y7RVI5</accession>
<evidence type="ECO:0000256" key="9">
    <source>
        <dbReference type="SAM" id="Coils"/>
    </source>
</evidence>
<dbReference type="InterPro" id="IPR035965">
    <property type="entry name" value="PAS-like_dom_sf"/>
</dbReference>
<dbReference type="PROSITE" id="PS50113">
    <property type="entry name" value="PAC"/>
    <property type="match status" value="1"/>
</dbReference>
<gene>
    <name evidence="14" type="primary">kinE_2</name>
    <name evidence="14" type="ORF">Pmgp_00559</name>
</gene>
<keyword evidence="3" id="KW-0597">Phosphoprotein</keyword>
<dbReference type="CDD" id="cd00130">
    <property type="entry name" value="PAS"/>
    <property type="match status" value="1"/>
</dbReference>
<reference evidence="14 15" key="1">
    <citation type="journal article" date="2018" name="Environ. Microbiol.">
        <title>Novel energy conservation strategies and behaviour of Pelotomaculum schinkii driving syntrophic propionate catabolism.</title>
        <authorList>
            <person name="Hidalgo-Ahumada C.A.P."/>
            <person name="Nobu M.K."/>
            <person name="Narihiro T."/>
            <person name="Tamaki H."/>
            <person name="Liu W.T."/>
            <person name="Kamagata Y."/>
            <person name="Stams A.J.M."/>
            <person name="Imachi H."/>
            <person name="Sousa D.Z."/>
        </authorList>
    </citation>
    <scope>NUCLEOTIDE SEQUENCE [LARGE SCALE GENOMIC DNA]</scope>
    <source>
        <strain evidence="14 15">MGP</strain>
    </source>
</reference>
<evidence type="ECO:0000256" key="4">
    <source>
        <dbReference type="ARBA" id="ARBA00022679"/>
    </source>
</evidence>
<dbReference type="SMART" id="SM00387">
    <property type="entry name" value="HATPase_c"/>
    <property type="match status" value="1"/>
</dbReference>
<organism evidence="14 15">
    <name type="scientific">Pelotomaculum propionicicum</name>
    <dbReference type="NCBI Taxonomy" id="258475"/>
    <lineage>
        <taxon>Bacteria</taxon>
        <taxon>Bacillati</taxon>
        <taxon>Bacillota</taxon>
        <taxon>Clostridia</taxon>
        <taxon>Eubacteriales</taxon>
        <taxon>Desulfotomaculaceae</taxon>
        <taxon>Pelotomaculum</taxon>
    </lineage>
</organism>
<dbReference type="PANTHER" id="PTHR43065:SF46">
    <property type="entry name" value="C4-DICARBOXYLATE TRANSPORT SENSOR PROTEIN DCTB"/>
    <property type="match status" value="1"/>
</dbReference>
<dbReference type="InterPro" id="IPR004358">
    <property type="entry name" value="Sig_transdc_His_kin-like_C"/>
</dbReference>
<evidence type="ECO:0000256" key="10">
    <source>
        <dbReference type="SAM" id="Phobius"/>
    </source>
</evidence>
<evidence type="ECO:0000259" key="12">
    <source>
        <dbReference type="PROSITE" id="PS50112"/>
    </source>
</evidence>
<dbReference type="PANTHER" id="PTHR43065">
    <property type="entry name" value="SENSOR HISTIDINE KINASE"/>
    <property type="match status" value="1"/>
</dbReference>
<feature type="coiled-coil region" evidence="9">
    <location>
        <begin position="177"/>
        <end position="214"/>
    </location>
</feature>
<feature type="domain" description="Histidine kinase" evidence="11">
    <location>
        <begin position="344"/>
        <end position="548"/>
    </location>
</feature>
<evidence type="ECO:0000256" key="7">
    <source>
        <dbReference type="ARBA" id="ARBA00022840"/>
    </source>
</evidence>
<dbReference type="NCBIfam" id="TIGR00229">
    <property type="entry name" value="sensory_box"/>
    <property type="match status" value="1"/>
</dbReference>
<dbReference type="CDD" id="cd00082">
    <property type="entry name" value="HisKA"/>
    <property type="match status" value="1"/>
</dbReference>
<evidence type="ECO:0000313" key="14">
    <source>
        <dbReference type="EMBL" id="TEB12921.1"/>
    </source>
</evidence>
<dbReference type="InterPro" id="IPR000700">
    <property type="entry name" value="PAS-assoc_C"/>
</dbReference>
<evidence type="ECO:0000256" key="5">
    <source>
        <dbReference type="ARBA" id="ARBA00022741"/>
    </source>
</evidence>
<evidence type="ECO:0000256" key="3">
    <source>
        <dbReference type="ARBA" id="ARBA00022553"/>
    </source>
</evidence>
<dbReference type="GO" id="GO:0005524">
    <property type="term" value="F:ATP binding"/>
    <property type="evidence" value="ECO:0007669"/>
    <property type="project" value="UniProtKB-KW"/>
</dbReference>
<evidence type="ECO:0000256" key="2">
    <source>
        <dbReference type="ARBA" id="ARBA00012438"/>
    </source>
</evidence>
<name>A0A4Y7RVI5_9FIRM</name>
<dbReference type="SUPFAM" id="SSF47384">
    <property type="entry name" value="Homodimeric domain of signal transducing histidine kinase"/>
    <property type="match status" value="1"/>
</dbReference>
<dbReference type="Gene3D" id="1.10.287.130">
    <property type="match status" value="1"/>
</dbReference>
<dbReference type="SMART" id="SM00086">
    <property type="entry name" value="PAC"/>
    <property type="match status" value="1"/>
</dbReference>